<name>A0ABW4MXN6_9CAUL</name>
<dbReference type="Proteomes" id="UP001597237">
    <property type="component" value="Unassembled WGS sequence"/>
</dbReference>
<sequence length="212" mass="21952">MSMRRLGPVAAAVAMAWSAAAAAQPLGPGLDGLQAARPGAAFLVEPIAERTVAALPQAPLYWRVESYPSLEQARAAAGELSLAAEAWGQAWLFTLGPAGGSSPGGRKLAEVGPVPVPPASRYLLRVNRAGGPPGAATPVHTHPGSEAFYVLKGQLTQKTPHGIARLEAGAAMNGHEPGMTMQLVSTGREDLEQLVMFVVDADRPFSSPATFD</sequence>
<dbReference type="EMBL" id="JBHUEY010000001">
    <property type="protein sequence ID" value="MFD1781944.1"/>
    <property type="molecule type" value="Genomic_DNA"/>
</dbReference>
<evidence type="ECO:0000313" key="3">
    <source>
        <dbReference type="EMBL" id="MFD1781944.1"/>
    </source>
</evidence>
<keyword evidence="4" id="KW-1185">Reference proteome</keyword>
<feature type="signal peptide" evidence="1">
    <location>
        <begin position="1"/>
        <end position="23"/>
    </location>
</feature>
<evidence type="ECO:0000313" key="4">
    <source>
        <dbReference type="Proteomes" id="UP001597237"/>
    </source>
</evidence>
<dbReference type="RefSeq" id="WP_377281223.1">
    <property type="nucleotide sequence ID" value="NZ_JBHRSI010000003.1"/>
</dbReference>
<dbReference type="SUPFAM" id="SSF51182">
    <property type="entry name" value="RmlC-like cupins"/>
    <property type="match status" value="1"/>
</dbReference>
<dbReference type="Gene3D" id="2.60.120.10">
    <property type="entry name" value="Jelly Rolls"/>
    <property type="match status" value="1"/>
</dbReference>
<feature type="chain" id="PRO_5046400995" evidence="1">
    <location>
        <begin position="24"/>
        <end position="212"/>
    </location>
</feature>
<proteinExistence type="predicted"/>
<dbReference type="InterPro" id="IPR011051">
    <property type="entry name" value="RmlC_Cupin_sf"/>
</dbReference>
<organism evidence="3 4">
    <name type="scientific">Phenylobacterium terrae</name>
    <dbReference type="NCBI Taxonomy" id="2665495"/>
    <lineage>
        <taxon>Bacteria</taxon>
        <taxon>Pseudomonadati</taxon>
        <taxon>Pseudomonadota</taxon>
        <taxon>Alphaproteobacteria</taxon>
        <taxon>Caulobacterales</taxon>
        <taxon>Caulobacteraceae</taxon>
        <taxon>Phenylobacterium</taxon>
    </lineage>
</organism>
<feature type="domain" description="Cupin type-2" evidence="2">
    <location>
        <begin position="132"/>
        <end position="158"/>
    </location>
</feature>
<accession>A0ABW4MXN6</accession>
<comment type="caution">
    <text evidence="3">The sequence shown here is derived from an EMBL/GenBank/DDBJ whole genome shotgun (WGS) entry which is preliminary data.</text>
</comment>
<evidence type="ECO:0000256" key="1">
    <source>
        <dbReference type="SAM" id="SignalP"/>
    </source>
</evidence>
<dbReference type="InterPro" id="IPR014710">
    <property type="entry name" value="RmlC-like_jellyroll"/>
</dbReference>
<protein>
    <submittedName>
        <fullName evidence="3">Cupin domain-containing protein</fullName>
    </submittedName>
</protein>
<gene>
    <name evidence="3" type="ORF">ACFSC0_00925</name>
</gene>
<keyword evidence="1" id="KW-0732">Signal</keyword>
<reference evidence="4" key="1">
    <citation type="journal article" date="2019" name="Int. J. Syst. Evol. Microbiol.">
        <title>The Global Catalogue of Microorganisms (GCM) 10K type strain sequencing project: providing services to taxonomists for standard genome sequencing and annotation.</title>
        <authorList>
            <consortium name="The Broad Institute Genomics Platform"/>
            <consortium name="The Broad Institute Genome Sequencing Center for Infectious Disease"/>
            <person name="Wu L."/>
            <person name="Ma J."/>
        </authorList>
    </citation>
    <scope>NUCLEOTIDE SEQUENCE [LARGE SCALE GENOMIC DNA]</scope>
    <source>
        <strain evidence="4">DFY28</strain>
    </source>
</reference>
<dbReference type="Pfam" id="PF07883">
    <property type="entry name" value="Cupin_2"/>
    <property type="match status" value="1"/>
</dbReference>
<evidence type="ECO:0000259" key="2">
    <source>
        <dbReference type="Pfam" id="PF07883"/>
    </source>
</evidence>
<dbReference type="InterPro" id="IPR013096">
    <property type="entry name" value="Cupin_2"/>
</dbReference>